<dbReference type="InterPro" id="IPR001387">
    <property type="entry name" value="Cro/C1-type_HTH"/>
</dbReference>
<evidence type="ECO:0000313" key="3">
    <source>
        <dbReference type="Proteomes" id="UP001165143"/>
    </source>
</evidence>
<dbReference type="InterPro" id="IPR011990">
    <property type="entry name" value="TPR-like_helical_dom_sf"/>
</dbReference>
<name>A0A9W6PPW3_9ACTN</name>
<sequence>MDVQQHQHPIAVARAEAGMSLADLAAAMRTAARRHDRRSGTTKQQVHSWERPGANPPSDWSQQLMAEAFGVDPALVPLLGWPYWLPGNETPPMLLGTGDTVAALREAQRRAMLNRRTVLGLAPAVLVTLAADWATLDPTLAKAATEGKTVAPEFVSWLESSVQQLTGLATPDWRHTAQLLDSYYDTVVGLLEGAAYTEPVGTRLQLLASSLAQTLGWIRFDHEHHTAAAHYWNAALHAAHHAGDTDRGAGILSDLAYQSMWLGHGTPAAEVLDHALTRTQDPTARSLLSLRKARAHAMTGEARAARRAIDAAEHSLSTATGTPPSWCSWMSPADLAIDTGRCLIDLGEPGPAHQQITLGTGLLPASRDKTRAVFLTYEAESLAHQGEIDHAAATARQALALAQRIGATRCLRQITTLSAVFQPHRQVHGVDDFLNAVRSIA</sequence>
<dbReference type="Proteomes" id="UP001165143">
    <property type="component" value="Unassembled WGS sequence"/>
</dbReference>
<gene>
    <name evidence="2" type="ORF">Kpho01_67540</name>
</gene>
<dbReference type="RefSeq" id="WP_081973898.1">
    <property type="nucleotide sequence ID" value="NZ_BSRX01000058.1"/>
</dbReference>
<dbReference type="GO" id="GO:0003677">
    <property type="term" value="F:DNA binding"/>
    <property type="evidence" value="ECO:0007669"/>
    <property type="project" value="InterPro"/>
</dbReference>
<protein>
    <recommendedName>
        <fullName evidence="4">XRE family transcriptional regulator</fullName>
    </recommendedName>
</protein>
<evidence type="ECO:0000313" key="2">
    <source>
        <dbReference type="EMBL" id="GLW58743.1"/>
    </source>
</evidence>
<dbReference type="InterPro" id="IPR010982">
    <property type="entry name" value="Lambda_DNA-bd_dom_sf"/>
</dbReference>
<comment type="caution">
    <text evidence="2">The sequence shown here is derived from an EMBL/GenBank/DDBJ whole genome shotgun (WGS) entry which is preliminary data.</text>
</comment>
<dbReference type="EMBL" id="BSRX01000058">
    <property type="protein sequence ID" value="GLW58743.1"/>
    <property type="molecule type" value="Genomic_DNA"/>
</dbReference>
<dbReference type="OrthoDB" id="3213425at2"/>
<dbReference type="Gene3D" id="1.25.40.10">
    <property type="entry name" value="Tetratricopeptide repeat domain"/>
    <property type="match status" value="1"/>
</dbReference>
<feature type="region of interest" description="Disordered" evidence="1">
    <location>
        <begin position="28"/>
        <end position="57"/>
    </location>
</feature>
<evidence type="ECO:0000256" key="1">
    <source>
        <dbReference type="SAM" id="MobiDB-lite"/>
    </source>
</evidence>
<evidence type="ECO:0008006" key="4">
    <source>
        <dbReference type="Google" id="ProtNLM"/>
    </source>
</evidence>
<dbReference type="CDD" id="cd00093">
    <property type="entry name" value="HTH_XRE"/>
    <property type="match status" value="1"/>
</dbReference>
<reference evidence="2" key="1">
    <citation type="submission" date="2023-02" db="EMBL/GenBank/DDBJ databases">
        <title>Kitasatospora phosalacinea NBRC 14362.</title>
        <authorList>
            <person name="Ichikawa N."/>
            <person name="Sato H."/>
            <person name="Tonouchi N."/>
        </authorList>
    </citation>
    <scope>NUCLEOTIDE SEQUENCE</scope>
    <source>
        <strain evidence="2">NBRC 14362</strain>
    </source>
</reference>
<organism evidence="2 3">
    <name type="scientific">Kitasatospora phosalacinea</name>
    <dbReference type="NCBI Taxonomy" id="2065"/>
    <lineage>
        <taxon>Bacteria</taxon>
        <taxon>Bacillati</taxon>
        <taxon>Actinomycetota</taxon>
        <taxon>Actinomycetes</taxon>
        <taxon>Kitasatosporales</taxon>
        <taxon>Streptomycetaceae</taxon>
        <taxon>Kitasatospora</taxon>
    </lineage>
</organism>
<dbReference type="Gene3D" id="1.10.260.40">
    <property type="entry name" value="lambda repressor-like DNA-binding domains"/>
    <property type="match status" value="1"/>
</dbReference>
<accession>A0A9W6PPW3</accession>
<dbReference type="AlphaFoldDB" id="A0A9W6PPW3"/>
<proteinExistence type="predicted"/>